<dbReference type="GO" id="GO:0003700">
    <property type="term" value="F:DNA-binding transcription factor activity"/>
    <property type="evidence" value="ECO:0007669"/>
    <property type="project" value="InterPro"/>
</dbReference>
<dbReference type="PRINTS" id="PR00035">
    <property type="entry name" value="HTHGNTR"/>
</dbReference>
<dbReference type="CDD" id="cd00609">
    <property type="entry name" value="AAT_like"/>
    <property type="match status" value="1"/>
</dbReference>
<dbReference type="FunFam" id="3.40.640.10:FF:000023">
    <property type="entry name" value="Transcriptional regulator, GntR family"/>
    <property type="match status" value="1"/>
</dbReference>
<dbReference type="PROSITE" id="PS50949">
    <property type="entry name" value="HTH_GNTR"/>
    <property type="match status" value="1"/>
</dbReference>
<dbReference type="Pfam" id="PF00392">
    <property type="entry name" value="GntR"/>
    <property type="match status" value="1"/>
</dbReference>
<comment type="cofactor">
    <cofactor evidence="1">
        <name>pyridoxal 5'-phosphate</name>
        <dbReference type="ChEBI" id="CHEBI:597326"/>
    </cofactor>
</comment>
<name>A0A2T0BSG6_9CLOT</name>
<accession>A0A2T0BSG6</accession>
<dbReference type="AlphaFoldDB" id="A0A2T0BSG6"/>
<sequence>MNMLNINWKPDNKSSTPLYRQIADYIKEKIGNGEWTVGSKLPVQRDLSKIFGVNRSTVIEALDELKADGLIEGRGKKGTVIINNTWSLMASLPSQNWEHYIKSGIQQPNLHTIQIINKLEYRDNIIRLGTGELSPELFPKEMMKKIFANISNKINSLGYERPKGSLYLRKILSQYVKKFHINTSPSSILIVSGSLQALQLISMSILKPGSTVLVEKPSYIKSLHVFESSGINLRGISMDKDGIRLNEILRNLDNRTSLLYTIPTFHNPTGTVMSQHKRDNLLNLCMQERLPVIEDDAYRELWLDETPPDALKSKDRNGIVLYMGTLSKSLAAGLRIGWIIGPESVIERLGDVKMQTDYGASSLSQYMAAEWIESGLYEIYLESLRKNLKSRRRAALKTLEKHFSDIASWNIPAGGFYIWLKLKSKINMEKLFYSCCKNGILINPGYIYDFNTNYNIRISYSYASMYDLQFGLKKLSKIIKDL</sequence>
<dbReference type="SMART" id="SM00345">
    <property type="entry name" value="HTH_GNTR"/>
    <property type="match status" value="1"/>
</dbReference>
<reference evidence="10 11" key="1">
    <citation type="submission" date="2018-03" db="EMBL/GenBank/DDBJ databases">
        <title>Genome sequence of Clostridium luticellarii DSM 29923.</title>
        <authorList>
            <person name="Poehlein A."/>
            <person name="Daniel R."/>
        </authorList>
    </citation>
    <scope>NUCLEOTIDE SEQUENCE [LARGE SCALE GENOMIC DNA]</scope>
    <source>
        <strain evidence="10 11">DSM 29923</strain>
    </source>
</reference>
<dbReference type="PANTHER" id="PTHR46577">
    <property type="entry name" value="HTH-TYPE TRANSCRIPTIONAL REGULATORY PROTEIN GABR"/>
    <property type="match status" value="1"/>
</dbReference>
<dbReference type="GO" id="GO:0003677">
    <property type="term" value="F:DNA binding"/>
    <property type="evidence" value="ECO:0007669"/>
    <property type="project" value="UniProtKB-KW"/>
</dbReference>
<dbReference type="InterPro" id="IPR036388">
    <property type="entry name" value="WH-like_DNA-bd_sf"/>
</dbReference>
<keyword evidence="8" id="KW-0804">Transcription</keyword>
<dbReference type="EMBL" id="PVXP01000002">
    <property type="protein sequence ID" value="PRR86799.1"/>
    <property type="molecule type" value="Genomic_DNA"/>
</dbReference>
<evidence type="ECO:0000256" key="8">
    <source>
        <dbReference type="ARBA" id="ARBA00023163"/>
    </source>
</evidence>
<dbReference type="Gene3D" id="1.10.10.10">
    <property type="entry name" value="Winged helix-like DNA-binding domain superfamily/Winged helix DNA-binding domain"/>
    <property type="match status" value="1"/>
</dbReference>
<keyword evidence="6" id="KW-0805">Transcription regulation</keyword>
<protein>
    <submittedName>
        <fullName evidence="10">HTH-type transcriptional regulator NorG</fullName>
    </submittedName>
</protein>
<comment type="similarity">
    <text evidence="2">In the C-terminal section; belongs to the class-I pyridoxal-phosphate-dependent aminotransferase family.</text>
</comment>
<dbReference type="GO" id="GO:0008483">
    <property type="term" value="F:transaminase activity"/>
    <property type="evidence" value="ECO:0007669"/>
    <property type="project" value="UniProtKB-KW"/>
</dbReference>
<dbReference type="InterPro" id="IPR004839">
    <property type="entry name" value="Aminotransferase_I/II_large"/>
</dbReference>
<keyword evidence="5" id="KW-0663">Pyridoxal phosphate</keyword>
<keyword evidence="11" id="KW-1185">Reference proteome</keyword>
<dbReference type="InterPro" id="IPR036390">
    <property type="entry name" value="WH_DNA-bd_sf"/>
</dbReference>
<dbReference type="InterPro" id="IPR015421">
    <property type="entry name" value="PyrdxlP-dep_Trfase_major"/>
</dbReference>
<feature type="domain" description="HTH gntR-type" evidence="9">
    <location>
        <begin position="16"/>
        <end position="84"/>
    </location>
</feature>
<dbReference type="GO" id="GO:0030170">
    <property type="term" value="F:pyridoxal phosphate binding"/>
    <property type="evidence" value="ECO:0007669"/>
    <property type="project" value="InterPro"/>
</dbReference>
<keyword evidence="4" id="KW-0808">Transferase</keyword>
<comment type="caution">
    <text evidence="10">The sequence shown here is derived from an EMBL/GenBank/DDBJ whole genome shotgun (WGS) entry which is preliminary data.</text>
</comment>
<dbReference type="InterPro" id="IPR000524">
    <property type="entry name" value="Tscrpt_reg_HTH_GntR"/>
</dbReference>
<gene>
    <name evidence="10" type="primary">norG</name>
    <name evidence="10" type="ORF">CLLU_02830</name>
</gene>
<dbReference type="SUPFAM" id="SSF53383">
    <property type="entry name" value="PLP-dependent transferases"/>
    <property type="match status" value="1"/>
</dbReference>
<evidence type="ECO:0000256" key="4">
    <source>
        <dbReference type="ARBA" id="ARBA00022679"/>
    </source>
</evidence>
<dbReference type="InterPro" id="IPR015424">
    <property type="entry name" value="PyrdxlP-dep_Trfase"/>
</dbReference>
<evidence type="ECO:0000256" key="6">
    <source>
        <dbReference type="ARBA" id="ARBA00023015"/>
    </source>
</evidence>
<evidence type="ECO:0000313" key="10">
    <source>
        <dbReference type="EMBL" id="PRR86799.1"/>
    </source>
</evidence>
<dbReference type="Gene3D" id="3.90.1150.10">
    <property type="entry name" value="Aspartate Aminotransferase, domain 1"/>
    <property type="match status" value="1"/>
</dbReference>
<evidence type="ECO:0000313" key="11">
    <source>
        <dbReference type="Proteomes" id="UP000237798"/>
    </source>
</evidence>
<proteinExistence type="inferred from homology"/>
<evidence type="ECO:0000256" key="7">
    <source>
        <dbReference type="ARBA" id="ARBA00023125"/>
    </source>
</evidence>
<dbReference type="SUPFAM" id="SSF46785">
    <property type="entry name" value="Winged helix' DNA-binding domain"/>
    <property type="match status" value="1"/>
</dbReference>
<dbReference type="PANTHER" id="PTHR46577:SF2">
    <property type="entry name" value="TRANSCRIPTIONAL REGULATORY PROTEIN"/>
    <property type="match status" value="1"/>
</dbReference>
<evidence type="ECO:0000256" key="5">
    <source>
        <dbReference type="ARBA" id="ARBA00022898"/>
    </source>
</evidence>
<dbReference type="InterPro" id="IPR051446">
    <property type="entry name" value="HTH_trans_reg/aminotransferase"/>
</dbReference>
<dbReference type="CDD" id="cd07377">
    <property type="entry name" value="WHTH_GntR"/>
    <property type="match status" value="1"/>
</dbReference>
<dbReference type="Gene3D" id="3.40.640.10">
    <property type="entry name" value="Type I PLP-dependent aspartate aminotransferase-like (Major domain)"/>
    <property type="match status" value="1"/>
</dbReference>
<evidence type="ECO:0000259" key="9">
    <source>
        <dbReference type="PROSITE" id="PS50949"/>
    </source>
</evidence>
<evidence type="ECO:0000256" key="1">
    <source>
        <dbReference type="ARBA" id="ARBA00001933"/>
    </source>
</evidence>
<dbReference type="Proteomes" id="UP000237798">
    <property type="component" value="Unassembled WGS sequence"/>
</dbReference>
<evidence type="ECO:0000256" key="2">
    <source>
        <dbReference type="ARBA" id="ARBA00005384"/>
    </source>
</evidence>
<keyword evidence="3" id="KW-0032">Aminotransferase</keyword>
<keyword evidence="7" id="KW-0238">DNA-binding</keyword>
<dbReference type="InterPro" id="IPR015422">
    <property type="entry name" value="PyrdxlP-dep_Trfase_small"/>
</dbReference>
<organism evidence="10 11">
    <name type="scientific">Clostridium luticellarii</name>
    <dbReference type="NCBI Taxonomy" id="1691940"/>
    <lineage>
        <taxon>Bacteria</taxon>
        <taxon>Bacillati</taxon>
        <taxon>Bacillota</taxon>
        <taxon>Clostridia</taxon>
        <taxon>Eubacteriales</taxon>
        <taxon>Clostridiaceae</taxon>
        <taxon>Clostridium</taxon>
    </lineage>
</organism>
<evidence type="ECO:0000256" key="3">
    <source>
        <dbReference type="ARBA" id="ARBA00022576"/>
    </source>
</evidence>
<dbReference type="FunFam" id="1.10.10.10:FF:000079">
    <property type="entry name" value="GntR family transcriptional regulator"/>
    <property type="match status" value="1"/>
</dbReference>
<dbReference type="Pfam" id="PF00155">
    <property type="entry name" value="Aminotran_1_2"/>
    <property type="match status" value="1"/>
</dbReference>